<dbReference type="InterPro" id="IPR004108">
    <property type="entry name" value="Fe_hydrogenase_lsu_C"/>
</dbReference>
<sequence>IPNLTTTKSPNHCLASAAKSYFAKKIKTRPGRIKIVAIMPCVAKKYESKLPELKIGFWPEVDSVLTVREAARVLKSRGIDLLNLSEGDFDSPLSEATGAGVIYGASGGVMESA</sequence>
<feature type="non-terminal residue" evidence="2">
    <location>
        <position position="1"/>
    </location>
</feature>
<dbReference type="Gene3D" id="3.40.950.10">
    <property type="entry name" value="Fe-only Hydrogenase (Larger Subunit), Chain L, domain 3"/>
    <property type="match status" value="1"/>
</dbReference>
<proteinExistence type="predicted"/>
<protein>
    <submittedName>
        <fullName evidence="2">Ferredoxin</fullName>
    </submittedName>
</protein>
<evidence type="ECO:0000313" key="3">
    <source>
        <dbReference type="Proteomes" id="UP000229924"/>
    </source>
</evidence>
<dbReference type="Proteomes" id="UP000229924">
    <property type="component" value="Unassembled WGS sequence"/>
</dbReference>
<feature type="domain" description="Iron hydrogenase large subunit C-terminal" evidence="1">
    <location>
        <begin position="1"/>
        <end position="113"/>
    </location>
</feature>
<evidence type="ECO:0000313" key="2">
    <source>
        <dbReference type="EMBL" id="PIX29980.1"/>
    </source>
</evidence>
<dbReference type="Gene3D" id="3.40.50.1780">
    <property type="match status" value="1"/>
</dbReference>
<accession>A0A2M7K159</accession>
<gene>
    <name evidence="2" type="ORF">COZ63_02225</name>
</gene>
<name>A0A2M7K159_9BACT</name>
<comment type="caution">
    <text evidence="2">The sequence shown here is derived from an EMBL/GenBank/DDBJ whole genome shotgun (WGS) entry which is preliminary data.</text>
</comment>
<dbReference type="EMBL" id="PFIK01000047">
    <property type="protein sequence ID" value="PIX29980.1"/>
    <property type="molecule type" value="Genomic_DNA"/>
</dbReference>
<dbReference type="AlphaFoldDB" id="A0A2M7K159"/>
<organism evidence="2 3">
    <name type="scientific">Candidatus Berkelbacteria bacterium CG_4_8_14_3_um_filter_42_13</name>
    <dbReference type="NCBI Taxonomy" id="1974505"/>
    <lineage>
        <taxon>Bacteria</taxon>
        <taxon>Candidatus Berkelbacteria</taxon>
    </lineage>
</organism>
<dbReference type="InterPro" id="IPR009016">
    <property type="entry name" value="Fe_hydrogenase"/>
</dbReference>
<feature type="non-terminal residue" evidence="2">
    <location>
        <position position="113"/>
    </location>
</feature>
<dbReference type="SUPFAM" id="SSF53920">
    <property type="entry name" value="Fe-only hydrogenase"/>
    <property type="match status" value="1"/>
</dbReference>
<evidence type="ECO:0000259" key="1">
    <source>
        <dbReference type="Pfam" id="PF02906"/>
    </source>
</evidence>
<dbReference type="Pfam" id="PF02906">
    <property type="entry name" value="Fe_hyd_lg_C"/>
    <property type="match status" value="1"/>
</dbReference>
<reference evidence="3" key="1">
    <citation type="submission" date="2017-09" db="EMBL/GenBank/DDBJ databases">
        <title>Depth-based differentiation of microbial function through sediment-hosted aquifers and enrichment of novel symbionts in the deep terrestrial subsurface.</title>
        <authorList>
            <person name="Probst A.J."/>
            <person name="Ladd B."/>
            <person name="Jarett J.K."/>
            <person name="Geller-Mcgrath D.E."/>
            <person name="Sieber C.M.K."/>
            <person name="Emerson J.B."/>
            <person name="Anantharaman K."/>
            <person name="Thomas B.C."/>
            <person name="Malmstrom R."/>
            <person name="Stieglmeier M."/>
            <person name="Klingl A."/>
            <person name="Woyke T."/>
            <person name="Ryan C.M."/>
            <person name="Banfield J.F."/>
        </authorList>
    </citation>
    <scope>NUCLEOTIDE SEQUENCE [LARGE SCALE GENOMIC DNA]</scope>
</reference>